<dbReference type="EMBL" id="JBITMB010000002">
    <property type="protein sequence ID" value="MFI7440458.1"/>
    <property type="molecule type" value="Genomic_DNA"/>
</dbReference>
<organism evidence="7 8">
    <name type="scientific">Nonomuraea indica</name>
    <dbReference type="NCBI Taxonomy" id="1581193"/>
    <lineage>
        <taxon>Bacteria</taxon>
        <taxon>Bacillati</taxon>
        <taxon>Actinomycetota</taxon>
        <taxon>Actinomycetes</taxon>
        <taxon>Streptosporangiales</taxon>
        <taxon>Streptosporangiaceae</taxon>
        <taxon>Nonomuraea</taxon>
    </lineage>
</organism>
<accession>A0ABW8A213</accession>
<sequence>MARQSDTRARIQAVARELFAAQGVRETSLRQISDRLGLTKPALYYHFASREDLVRSIVQPMVDDLERFVAAREKTPARDAAGRRLLLEDYFELMWRHREVTVMVVRDLSTLADLDLTERMFDWRRRLTALLFGPEISAAQQIRATVALGGMSDCTVEYAHLPLEQVKDTAVEAAAAALGPATTP</sequence>
<keyword evidence="3 5" id="KW-0238">DNA-binding</keyword>
<evidence type="ECO:0000256" key="5">
    <source>
        <dbReference type="PROSITE-ProRule" id="PRU00335"/>
    </source>
</evidence>
<feature type="DNA-binding region" description="H-T-H motif" evidence="5">
    <location>
        <begin position="28"/>
        <end position="47"/>
    </location>
</feature>
<dbReference type="Gene3D" id="1.10.357.10">
    <property type="entry name" value="Tetracycline Repressor, domain 2"/>
    <property type="match status" value="1"/>
</dbReference>
<dbReference type="Proteomes" id="UP001612928">
    <property type="component" value="Unassembled WGS sequence"/>
</dbReference>
<evidence type="ECO:0000256" key="4">
    <source>
        <dbReference type="ARBA" id="ARBA00023163"/>
    </source>
</evidence>
<dbReference type="PROSITE" id="PS50977">
    <property type="entry name" value="HTH_TETR_2"/>
    <property type="match status" value="1"/>
</dbReference>
<keyword evidence="8" id="KW-1185">Reference proteome</keyword>
<evidence type="ECO:0000313" key="8">
    <source>
        <dbReference type="Proteomes" id="UP001612928"/>
    </source>
</evidence>
<dbReference type="SUPFAM" id="SSF46689">
    <property type="entry name" value="Homeodomain-like"/>
    <property type="match status" value="1"/>
</dbReference>
<keyword evidence="2" id="KW-0805">Transcription regulation</keyword>
<evidence type="ECO:0000256" key="1">
    <source>
        <dbReference type="ARBA" id="ARBA00022491"/>
    </source>
</evidence>
<evidence type="ECO:0000313" key="7">
    <source>
        <dbReference type="EMBL" id="MFI7440458.1"/>
    </source>
</evidence>
<keyword evidence="1" id="KW-0678">Repressor</keyword>
<evidence type="ECO:0000256" key="3">
    <source>
        <dbReference type="ARBA" id="ARBA00023125"/>
    </source>
</evidence>
<name>A0ABW8A213_9ACTN</name>
<comment type="caution">
    <text evidence="7">The sequence shown here is derived from an EMBL/GenBank/DDBJ whole genome shotgun (WGS) entry which is preliminary data.</text>
</comment>
<proteinExistence type="predicted"/>
<dbReference type="PANTHER" id="PTHR30055">
    <property type="entry name" value="HTH-TYPE TRANSCRIPTIONAL REGULATOR RUTR"/>
    <property type="match status" value="1"/>
</dbReference>
<evidence type="ECO:0000259" key="6">
    <source>
        <dbReference type="PROSITE" id="PS50977"/>
    </source>
</evidence>
<feature type="domain" description="HTH tetR-type" evidence="6">
    <location>
        <begin position="5"/>
        <end position="65"/>
    </location>
</feature>
<dbReference type="Pfam" id="PF00440">
    <property type="entry name" value="TetR_N"/>
    <property type="match status" value="1"/>
</dbReference>
<dbReference type="InterPro" id="IPR001647">
    <property type="entry name" value="HTH_TetR"/>
</dbReference>
<dbReference type="InterPro" id="IPR050109">
    <property type="entry name" value="HTH-type_TetR-like_transc_reg"/>
</dbReference>
<dbReference type="PANTHER" id="PTHR30055:SF175">
    <property type="entry name" value="HTH-TYPE TRANSCRIPTIONAL REPRESSOR KSTR2"/>
    <property type="match status" value="1"/>
</dbReference>
<protein>
    <submittedName>
        <fullName evidence="7">TetR/AcrR family transcriptional regulator</fullName>
    </submittedName>
</protein>
<keyword evidence="4" id="KW-0804">Transcription</keyword>
<reference evidence="7 8" key="1">
    <citation type="submission" date="2024-10" db="EMBL/GenBank/DDBJ databases">
        <title>The Natural Products Discovery Center: Release of the First 8490 Sequenced Strains for Exploring Actinobacteria Biosynthetic Diversity.</title>
        <authorList>
            <person name="Kalkreuter E."/>
            <person name="Kautsar S.A."/>
            <person name="Yang D."/>
            <person name="Bader C.D."/>
            <person name="Teijaro C.N."/>
            <person name="Fluegel L."/>
            <person name="Davis C.M."/>
            <person name="Simpson J.R."/>
            <person name="Lauterbach L."/>
            <person name="Steele A.D."/>
            <person name="Gui C."/>
            <person name="Meng S."/>
            <person name="Li G."/>
            <person name="Viehrig K."/>
            <person name="Ye F."/>
            <person name="Su P."/>
            <person name="Kiefer A.F."/>
            <person name="Nichols A."/>
            <person name="Cepeda A.J."/>
            <person name="Yan W."/>
            <person name="Fan B."/>
            <person name="Jiang Y."/>
            <person name="Adhikari A."/>
            <person name="Zheng C.-J."/>
            <person name="Schuster L."/>
            <person name="Cowan T.M."/>
            <person name="Smanski M.J."/>
            <person name="Chevrette M.G."/>
            <person name="De Carvalho L.P.S."/>
            <person name="Shen B."/>
        </authorList>
    </citation>
    <scope>NUCLEOTIDE SEQUENCE [LARGE SCALE GENOMIC DNA]</scope>
    <source>
        <strain evidence="7 8">NPDC049503</strain>
    </source>
</reference>
<dbReference type="PRINTS" id="PR00455">
    <property type="entry name" value="HTHTETR"/>
</dbReference>
<dbReference type="InterPro" id="IPR009057">
    <property type="entry name" value="Homeodomain-like_sf"/>
</dbReference>
<gene>
    <name evidence="7" type="ORF">ACIBP5_10880</name>
</gene>
<dbReference type="RefSeq" id="WP_397020185.1">
    <property type="nucleotide sequence ID" value="NZ_JBITMB010000002.1"/>
</dbReference>
<evidence type="ECO:0000256" key="2">
    <source>
        <dbReference type="ARBA" id="ARBA00023015"/>
    </source>
</evidence>